<protein>
    <recommendedName>
        <fullName evidence="2">Luciferase domain-containing protein</fullName>
    </recommendedName>
</protein>
<evidence type="ECO:0000313" key="4">
    <source>
        <dbReference type="Proteomes" id="UP000220836"/>
    </source>
</evidence>
<evidence type="ECO:0000259" key="2">
    <source>
        <dbReference type="Pfam" id="PF17648"/>
    </source>
</evidence>
<dbReference type="EMBL" id="FXYH01000004">
    <property type="protein sequence ID" value="SMX38672.1"/>
    <property type="molecule type" value="Genomic_DNA"/>
</dbReference>
<dbReference type="AlphaFoldDB" id="A0A238K9B2"/>
<feature type="chain" id="PRO_5013099454" description="Luciferase domain-containing protein" evidence="1">
    <location>
        <begin position="26"/>
        <end position="180"/>
    </location>
</feature>
<proteinExistence type="predicted"/>
<sequence length="180" mass="19483">MFKLSKRLTILATATLLTNVTAALAQDMALPNREGPRPETTNGVPHIQLGLEPVSELTELMLKQMEELPGVTLGATRVSLPGAVGFQLNQDVDIARPEAIVGGREFAHVHPDGSLHASLEPELARAAIQAGWATPHPWADQRSGWEGFVMIYTPTTEAELDVVLELVRGSYRYVTGLPTP</sequence>
<dbReference type="InterPro" id="IPR040841">
    <property type="entry name" value="Luciferase_dom"/>
</dbReference>
<dbReference type="OrthoDB" id="822427at2"/>
<feature type="signal peptide" evidence="1">
    <location>
        <begin position="1"/>
        <end position="25"/>
    </location>
</feature>
<gene>
    <name evidence="3" type="ORF">PEV8663_01483</name>
</gene>
<keyword evidence="4" id="KW-1185">Reference proteome</keyword>
<reference evidence="3 4" key="1">
    <citation type="submission" date="2017-05" db="EMBL/GenBank/DDBJ databases">
        <authorList>
            <person name="Song R."/>
            <person name="Chenine A.L."/>
            <person name="Ruprecht R.M."/>
        </authorList>
    </citation>
    <scope>NUCLEOTIDE SEQUENCE [LARGE SCALE GENOMIC DNA]</scope>
    <source>
        <strain evidence="3 4">CECT 8663</strain>
    </source>
</reference>
<accession>A0A238K9B2</accession>
<evidence type="ECO:0000313" key="3">
    <source>
        <dbReference type="EMBL" id="SMX38672.1"/>
    </source>
</evidence>
<evidence type="ECO:0000256" key="1">
    <source>
        <dbReference type="SAM" id="SignalP"/>
    </source>
</evidence>
<dbReference type="InterPro" id="IPR048273">
    <property type="entry name" value="Luciferase"/>
</dbReference>
<feature type="domain" description="Luciferase" evidence="2">
    <location>
        <begin position="103"/>
        <end position="168"/>
    </location>
</feature>
<dbReference type="PANTHER" id="PTHR38695">
    <property type="entry name" value="AMINO ACID PERMEASE_ SLC12A DOMAIN-CONTAINING PROTEIN"/>
    <property type="match status" value="1"/>
</dbReference>
<dbReference type="PANTHER" id="PTHR38695:SF1">
    <property type="entry name" value="AMINO ACID PERMEASE_ SLC12A DOMAIN-CONTAINING PROTEIN"/>
    <property type="match status" value="1"/>
</dbReference>
<dbReference type="Pfam" id="PF17648">
    <property type="entry name" value="Luciferase"/>
    <property type="match status" value="1"/>
</dbReference>
<dbReference type="RefSeq" id="WP_097803993.1">
    <property type="nucleotide sequence ID" value="NZ_FXYH01000004.1"/>
</dbReference>
<organism evidence="3 4">
    <name type="scientific">Pelagimonas varians</name>
    <dbReference type="NCBI Taxonomy" id="696760"/>
    <lineage>
        <taxon>Bacteria</taxon>
        <taxon>Pseudomonadati</taxon>
        <taxon>Pseudomonadota</taxon>
        <taxon>Alphaproteobacteria</taxon>
        <taxon>Rhodobacterales</taxon>
        <taxon>Roseobacteraceae</taxon>
        <taxon>Pelagimonas</taxon>
    </lineage>
</organism>
<name>A0A238K9B2_9RHOB</name>
<keyword evidence="1" id="KW-0732">Signal</keyword>
<dbReference type="Proteomes" id="UP000220836">
    <property type="component" value="Unassembled WGS sequence"/>
</dbReference>